<evidence type="ECO:0008006" key="4">
    <source>
        <dbReference type="Google" id="ProtNLM"/>
    </source>
</evidence>
<name>A0A8K0DDN6_IGNLU</name>
<dbReference type="GO" id="GO:0003676">
    <property type="term" value="F:nucleic acid binding"/>
    <property type="evidence" value="ECO:0007669"/>
    <property type="project" value="InterPro"/>
</dbReference>
<evidence type="ECO:0000313" key="3">
    <source>
        <dbReference type="Proteomes" id="UP000801492"/>
    </source>
</evidence>
<dbReference type="Gene3D" id="3.30.420.10">
    <property type="entry name" value="Ribonuclease H-like superfamily/Ribonuclease H"/>
    <property type="match status" value="1"/>
</dbReference>
<proteinExistence type="predicted"/>
<accession>A0A8K0DDN6</accession>
<feature type="compositionally biased region" description="Polar residues" evidence="1">
    <location>
        <begin position="119"/>
        <end position="145"/>
    </location>
</feature>
<sequence>MQTIWFQQDGCPTHNTRDVQHFLRENFNEIVLSNNGPVQWPARSTDLTPLDLYLRGTPKNEVFDFEPPETREILEQRVLDVLRSLNRTTLREVSQSIELRSAALFLMEEGRSKRLPVLPTTSIQTSKTAAQVAEHSSQTSWNPGSKPNGHKS</sequence>
<comment type="caution">
    <text evidence="2">The sequence shown here is derived from an EMBL/GenBank/DDBJ whole genome shotgun (WGS) entry which is preliminary data.</text>
</comment>
<dbReference type="PANTHER" id="PTHR47326">
    <property type="entry name" value="TRANSPOSABLE ELEMENT TC3 TRANSPOSASE-LIKE PROTEIN"/>
    <property type="match status" value="1"/>
</dbReference>
<reference evidence="2" key="1">
    <citation type="submission" date="2019-08" db="EMBL/GenBank/DDBJ databases">
        <title>The genome of the North American firefly Photinus pyralis.</title>
        <authorList>
            <consortium name="Photinus pyralis genome working group"/>
            <person name="Fallon T.R."/>
            <person name="Sander Lower S.E."/>
            <person name="Weng J.-K."/>
        </authorList>
    </citation>
    <scope>NUCLEOTIDE SEQUENCE</scope>
    <source>
        <strain evidence="2">TRF0915ILg1</strain>
        <tissue evidence="2">Whole body</tissue>
    </source>
</reference>
<dbReference type="AlphaFoldDB" id="A0A8K0DDN6"/>
<dbReference type="Proteomes" id="UP000801492">
    <property type="component" value="Unassembled WGS sequence"/>
</dbReference>
<dbReference type="EMBL" id="VTPC01001531">
    <property type="protein sequence ID" value="KAF2901637.1"/>
    <property type="molecule type" value="Genomic_DNA"/>
</dbReference>
<dbReference type="PANTHER" id="PTHR47326:SF1">
    <property type="entry name" value="HTH PSQ-TYPE DOMAIN-CONTAINING PROTEIN"/>
    <property type="match status" value="1"/>
</dbReference>
<dbReference type="InterPro" id="IPR036397">
    <property type="entry name" value="RNaseH_sf"/>
</dbReference>
<protein>
    <recommendedName>
        <fullName evidence="4">Transposase</fullName>
    </recommendedName>
</protein>
<feature type="region of interest" description="Disordered" evidence="1">
    <location>
        <begin position="117"/>
        <end position="152"/>
    </location>
</feature>
<organism evidence="2 3">
    <name type="scientific">Ignelater luminosus</name>
    <name type="common">Cucubano</name>
    <name type="synonym">Pyrophorus luminosus</name>
    <dbReference type="NCBI Taxonomy" id="2038154"/>
    <lineage>
        <taxon>Eukaryota</taxon>
        <taxon>Metazoa</taxon>
        <taxon>Ecdysozoa</taxon>
        <taxon>Arthropoda</taxon>
        <taxon>Hexapoda</taxon>
        <taxon>Insecta</taxon>
        <taxon>Pterygota</taxon>
        <taxon>Neoptera</taxon>
        <taxon>Endopterygota</taxon>
        <taxon>Coleoptera</taxon>
        <taxon>Polyphaga</taxon>
        <taxon>Elateriformia</taxon>
        <taxon>Elateroidea</taxon>
        <taxon>Elateridae</taxon>
        <taxon>Agrypninae</taxon>
        <taxon>Pyrophorini</taxon>
        <taxon>Ignelater</taxon>
    </lineage>
</organism>
<gene>
    <name evidence="2" type="ORF">ILUMI_04549</name>
</gene>
<evidence type="ECO:0000256" key="1">
    <source>
        <dbReference type="SAM" id="MobiDB-lite"/>
    </source>
</evidence>
<evidence type="ECO:0000313" key="2">
    <source>
        <dbReference type="EMBL" id="KAF2901637.1"/>
    </source>
</evidence>
<dbReference type="OrthoDB" id="6766291at2759"/>
<keyword evidence="3" id="KW-1185">Reference proteome</keyword>